<dbReference type="InterPro" id="IPR005243">
    <property type="entry name" value="THIRX-like_proc"/>
</dbReference>
<accession>B3QYW1</accession>
<evidence type="ECO:0000313" key="2">
    <source>
        <dbReference type="EMBL" id="ACF13654.1"/>
    </source>
</evidence>
<evidence type="ECO:0000313" key="3">
    <source>
        <dbReference type="Proteomes" id="UP000001208"/>
    </source>
</evidence>
<dbReference type="NCBIfam" id="TIGR00412">
    <property type="entry name" value="redox_disulf_2"/>
    <property type="match status" value="1"/>
</dbReference>
<dbReference type="eggNOG" id="COG0526">
    <property type="taxonomic scope" value="Bacteria"/>
</dbReference>
<dbReference type="OrthoDB" id="9800630at2"/>
<dbReference type="HOGENOM" id="CLU_090389_18_2_10"/>
<dbReference type="InterPro" id="IPR036249">
    <property type="entry name" value="Thioredoxin-like_sf"/>
</dbReference>
<dbReference type="KEGG" id="cts:Ctha_1190"/>
<protein>
    <submittedName>
        <fullName evidence="2">Redox-active disulfide protein 2</fullName>
    </submittedName>
</protein>
<reference evidence="2 3" key="1">
    <citation type="submission" date="2008-06" db="EMBL/GenBank/DDBJ databases">
        <title>Complete sequence of Chloroherpeton thalassium ATCC 35110.</title>
        <authorList>
            <consortium name="US DOE Joint Genome Institute"/>
            <person name="Lucas S."/>
            <person name="Copeland A."/>
            <person name="Lapidus A."/>
            <person name="Glavina del Rio T."/>
            <person name="Dalin E."/>
            <person name="Tice H."/>
            <person name="Bruce D."/>
            <person name="Goodwin L."/>
            <person name="Pitluck S."/>
            <person name="Schmutz J."/>
            <person name="Larimer F."/>
            <person name="Land M."/>
            <person name="Hauser L."/>
            <person name="Kyrpides N."/>
            <person name="Mikhailova N."/>
            <person name="Liu Z."/>
            <person name="Li T."/>
            <person name="Zhao F."/>
            <person name="Overmann J."/>
            <person name="Bryant D.A."/>
            <person name="Richardson P."/>
        </authorList>
    </citation>
    <scope>NUCLEOTIDE SEQUENCE [LARGE SCALE GENOMIC DNA]</scope>
    <source>
        <strain evidence="3">ATCC 35110 / GB-78</strain>
    </source>
</reference>
<dbReference type="PANTHER" id="PTHR36450">
    <property type="entry name" value="THIOREDOXIN"/>
    <property type="match status" value="1"/>
</dbReference>
<keyword evidence="3" id="KW-1185">Reference proteome</keyword>
<dbReference type="AlphaFoldDB" id="B3QYW1"/>
<evidence type="ECO:0000259" key="1">
    <source>
        <dbReference type="Pfam" id="PF13192"/>
    </source>
</evidence>
<dbReference type="STRING" id="517418.Ctha_1190"/>
<name>B3QYW1_CHLT3</name>
<dbReference type="InterPro" id="IPR012336">
    <property type="entry name" value="Thioredoxin-like_fold"/>
</dbReference>
<dbReference type="Proteomes" id="UP000001208">
    <property type="component" value="Chromosome"/>
</dbReference>
<proteinExistence type="predicted"/>
<dbReference type="RefSeq" id="WP_012499738.1">
    <property type="nucleotide sequence ID" value="NC_011026.1"/>
</dbReference>
<organism evidence="2 3">
    <name type="scientific">Chloroherpeton thalassium (strain ATCC 35110 / GB-78)</name>
    <dbReference type="NCBI Taxonomy" id="517418"/>
    <lineage>
        <taxon>Bacteria</taxon>
        <taxon>Pseudomonadati</taxon>
        <taxon>Chlorobiota</taxon>
        <taxon>Chlorobiia</taxon>
        <taxon>Chlorobiales</taxon>
        <taxon>Chloroherpetonaceae</taxon>
        <taxon>Chloroherpeton</taxon>
    </lineage>
</organism>
<dbReference type="PANTHER" id="PTHR36450:SF1">
    <property type="entry name" value="THIOREDOXIN"/>
    <property type="match status" value="1"/>
</dbReference>
<dbReference type="Pfam" id="PF13192">
    <property type="entry name" value="Thioredoxin_3"/>
    <property type="match status" value="1"/>
</dbReference>
<sequence>MLNIEVLGLGCPTCYRLAELCREVVLEKGVEATVESITDEKKISAYGVLQTPTLIINGKIMLSGKLPTKAILEKWFSQENSA</sequence>
<dbReference type="SUPFAM" id="SSF52833">
    <property type="entry name" value="Thioredoxin-like"/>
    <property type="match status" value="1"/>
</dbReference>
<dbReference type="EMBL" id="CP001100">
    <property type="protein sequence ID" value="ACF13654.1"/>
    <property type="molecule type" value="Genomic_DNA"/>
</dbReference>
<feature type="domain" description="Thioredoxin-like fold" evidence="1">
    <location>
        <begin position="3"/>
        <end position="76"/>
    </location>
</feature>
<gene>
    <name evidence="2" type="ordered locus">Ctha_1190</name>
</gene>
<dbReference type="Gene3D" id="3.40.30.10">
    <property type="entry name" value="Glutaredoxin"/>
    <property type="match status" value="1"/>
</dbReference>